<keyword evidence="2" id="KW-1185">Reference proteome</keyword>
<dbReference type="Proteomes" id="UP000276215">
    <property type="component" value="Unassembled WGS sequence"/>
</dbReference>
<accession>A0A3N4JT52</accession>
<organism evidence="1 2">
    <name type="scientific">Choiromyces venosus 120613-1</name>
    <dbReference type="NCBI Taxonomy" id="1336337"/>
    <lineage>
        <taxon>Eukaryota</taxon>
        <taxon>Fungi</taxon>
        <taxon>Dikarya</taxon>
        <taxon>Ascomycota</taxon>
        <taxon>Pezizomycotina</taxon>
        <taxon>Pezizomycetes</taxon>
        <taxon>Pezizales</taxon>
        <taxon>Tuberaceae</taxon>
        <taxon>Choiromyces</taxon>
    </lineage>
</organism>
<dbReference type="AlphaFoldDB" id="A0A3N4JT52"/>
<dbReference type="EMBL" id="ML120383">
    <property type="protein sequence ID" value="RPA99991.1"/>
    <property type="molecule type" value="Genomic_DNA"/>
</dbReference>
<protein>
    <submittedName>
        <fullName evidence="1">Uncharacterized protein</fullName>
    </submittedName>
</protein>
<evidence type="ECO:0000313" key="1">
    <source>
        <dbReference type="EMBL" id="RPA99991.1"/>
    </source>
</evidence>
<gene>
    <name evidence="1" type="ORF">L873DRAFT_846897</name>
</gene>
<reference evidence="1 2" key="1">
    <citation type="journal article" date="2018" name="Nat. Ecol. Evol.">
        <title>Pezizomycetes genomes reveal the molecular basis of ectomycorrhizal truffle lifestyle.</title>
        <authorList>
            <person name="Murat C."/>
            <person name="Payen T."/>
            <person name="Noel B."/>
            <person name="Kuo A."/>
            <person name="Morin E."/>
            <person name="Chen J."/>
            <person name="Kohler A."/>
            <person name="Krizsan K."/>
            <person name="Balestrini R."/>
            <person name="Da Silva C."/>
            <person name="Montanini B."/>
            <person name="Hainaut M."/>
            <person name="Levati E."/>
            <person name="Barry K.W."/>
            <person name="Belfiori B."/>
            <person name="Cichocki N."/>
            <person name="Clum A."/>
            <person name="Dockter R.B."/>
            <person name="Fauchery L."/>
            <person name="Guy J."/>
            <person name="Iotti M."/>
            <person name="Le Tacon F."/>
            <person name="Lindquist E.A."/>
            <person name="Lipzen A."/>
            <person name="Malagnac F."/>
            <person name="Mello A."/>
            <person name="Molinier V."/>
            <person name="Miyauchi S."/>
            <person name="Poulain J."/>
            <person name="Riccioni C."/>
            <person name="Rubini A."/>
            <person name="Sitrit Y."/>
            <person name="Splivallo R."/>
            <person name="Traeger S."/>
            <person name="Wang M."/>
            <person name="Zifcakova L."/>
            <person name="Wipf D."/>
            <person name="Zambonelli A."/>
            <person name="Paolocci F."/>
            <person name="Nowrousian M."/>
            <person name="Ottonello S."/>
            <person name="Baldrian P."/>
            <person name="Spatafora J.W."/>
            <person name="Henrissat B."/>
            <person name="Nagy L.G."/>
            <person name="Aury J.M."/>
            <person name="Wincker P."/>
            <person name="Grigoriev I.V."/>
            <person name="Bonfante P."/>
            <person name="Martin F.M."/>
        </authorList>
    </citation>
    <scope>NUCLEOTIDE SEQUENCE [LARGE SCALE GENOMIC DNA]</scope>
    <source>
        <strain evidence="1 2">120613-1</strain>
    </source>
</reference>
<name>A0A3N4JT52_9PEZI</name>
<sequence>MAAVAAQAHSRASLWLDKLSLRHHTLPYPTRSHQQTIPPIHHHHHPTSPSLHLFPPPRGFISPTTTPSIHPSIHPSNGNEWQKRVMPREGRTFFRSVRINYGARAVRCSYHRVVWLEALLYPSAGAAQVCILE</sequence>
<evidence type="ECO:0000313" key="2">
    <source>
        <dbReference type="Proteomes" id="UP000276215"/>
    </source>
</evidence>
<proteinExistence type="predicted"/>